<evidence type="ECO:0000313" key="2">
    <source>
        <dbReference type="EMBL" id="KAK3934214.1"/>
    </source>
</evidence>
<feature type="compositionally biased region" description="Low complexity" evidence="1">
    <location>
        <begin position="370"/>
        <end position="386"/>
    </location>
</feature>
<feature type="region of interest" description="Disordered" evidence="1">
    <location>
        <begin position="370"/>
        <end position="412"/>
    </location>
</feature>
<accession>A0AAN6MWF4</accession>
<evidence type="ECO:0000256" key="1">
    <source>
        <dbReference type="SAM" id="MobiDB-lite"/>
    </source>
</evidence>
<sequence>MPFELDTGPTPLTALPLVSTLTAGQARRLLVYRDSADSGNLRLTEEVVSRRQSGASHTHQYTANFVLKRDKILPLYAIHPRGTPRHVWIIEVICEGLHPMAFSFATRQDALELQRFFTGYKVIDCFEGVDSLRPCSKSERSRFSITSMFGQLSQVGGVAEVQLWEWAEEPAQTQLPPSSTRGWRSPATSLAPSVASTAVSDSGVTTMQTDFNTGRQAMVAHLSPPPMLVLFIQEATRYTMMKADISTLATKDTRLNGCWLELCHARGLDMEIQKVSVDRRDTASLPFWNLMSLMKASSSSTAAEVLKCQSLWLKFRDPTPDPNDTPGEVEIDRFETALLQSRLRRLELIKEMKRARYNLMKYDGSRRAAAGSASSSVGARSPPVSATSTRPSGGNIRHSIQTTTSYASFPGRGSTTFYPTSQALRAQMGATHARSVSRSASVPQVNMTFPDPRLSVIPVGGGGGGGDIFTSLIELENDRAPGELPEDQQAMPELPGHGQDNLWLGNCR</sequence>
<protein>
    <submittedName>
        <fullName evidence="2">Uncharacterized protein</fullName>
    </submittedName>
</protein>
<gene>
    <name evidence="2" type="ORF">QBC46DRAFT_85605</name>
</gene>
<keyword evidence="3" id="KW-1185">Reference proteome</keyword>
<proteinExistence type="predicted"/>
<comment type="caution">
    <text evidence="2">The sequence shown here is derived from an EMBL/GenBank/DDBJ whole genome shotgun (WGS) entry which is preliminary data.</text>
</comment>
<name>A0AAN6MWF4_9PEZI</name>
<feature type="compositionally biased region" description="Polar residues" evidence="1">
    <location>
        <begin position="387"/>
        <end position="412"/>
    </location>
</feature>
<dbReference type="Proteomes" id="UP001303473">
    <property type="component" value="Unassembled WGS sequence"/>
</dbReference>
<organism evidence="2 3">
    <name type="scientific">Diplogelasinospora grovesii</name>
    <dbReference type="NCBI Taxonomy" id="303347"/>
    <lineage>
        <taxon>Eukaryota</taxon>
        <taxon>Fungi</taxon>
        <taxon>Dikarya</taxon>
        <taxon>Ascomycota</taxon>
        <taxon>Pezizomycotina</taxon>
        <taxon>Sordariomycetes</taxon>
        <taxon>Sordariomycetidae</taxon>
        <taxon>Sordariales</taxon>
        <taxon>Diplogelasinosporaceae</taxon>
        <taxon>Diplogelasinospora</taxon>
    </lineage>
</organism>
<dbReference type="AlphaFoldDB" id="A0AAN6MWF4"/>
<reference evidence="3" key="1">
    <citation type="journal article" date="2023" name="Mol. Phylogenet. Evol.">
        <title>Genome-scale phylogeny and comparative genomics of the fungal order Sordariales.</title>
        <authorList>
            <person name="Hensen N."/>
            <person name="Bonometti L."/>
            <person name="Westerberg I."/>
            <person name="Brannstrom I.O."/>
            <person name="Guillou S."/>
            <person name="Cros-Aarteil S."/>
            <person name="Calhoun S."/>
            <person name="Haridas S."/>
            <person name="Kuo A."/>
            <person name="Mondo S."/>
            <person name="Pangilinan J."/>
            <person name="Riley R."/>
            <person name="LaButti K."/>
            <person name="Andreopoulos B."/>
            <person name="Lipzen A."/>
            <person name="Chen C."/>
            <person name="Yan M."/>
            <person name="Daum C."/>
            <person name="Ng V."/>
            <person name="Clum A."/>
            <person name="Steindorff A."/>
            <person name="Ohm R.A."/>
            <person name="Martin F."/>
            <person name="Silar P."/>
            <person name="Natvig D.O."/>
            <person name="Lalanne C."/>
            <person name="Gautier V."/>
            <person name="Ament-Velasquez S.L."/>
            <person name="Kruys A."/>
            <person name="Hutchinson M.I."/>
            <person name="Powell A.J."/>
            <person name="Barry K."/>
            <person name="Miller A.N."/>
            <person name="Grigoriev I.V."/>
            <person name="Debuchy R."/>
            <person name="Gladieux P."/>
            <person name="Hiltunen Thoren M."/>
            <person name="Johannesson H."/>
        </authorList>
    </citation>
    <scope>NUCLEOTIDE SEQUENCE [LARGE SCALE GENOMIC DNA]</scope>
    <source>
        <strain evidence="3">CBS 340.73</strain>
    </source>
</reference>
<feature type="region of interest" description="Disordered" evidence="1">
    <location>
        <begin position="481"/>
        <end position="508"/>
    </location>
</feature>
<evidence type="ECO:0000313" key="3">
    <source>
        <dbReference type="Proteomes" id="UP001303473"/>
    </source>
</evidence>
<dbReference type="EMBL" id="MU854015">
    <property type="protein sequence ID" value="KAK3934214.1"/>
    <property type="molecule type" value="Genomic_DNA"/>
</dbReference>